<evidence type="ECO:0000256" key="9">
    <source>
        <dbReference type="SAM" id="Phobius"/>
    </source>
</evidence>
<keyword evidence="9" id="KW-0812">Transmembrane</keyword>
<evidence type="ECO:0000256" key="4">
    <source>
        <dbReference type="ARBA" id="ARBA00005975"/>
    </source>
</evidence>
<dbReference type="PROSITE" id="PS51837">
    <property type="entry name" value="LITAF"/>
    <property type="match status" value="1"/>
</dbReference>
<evidence type="ECO:0000256" key="8">
    <source>
        <dbReference type="SAM" id="MobiDB-lite"/>
    </source>
</evidence>
<evidence type="ECO:0000256" key="2">
    <source>
        <dbReference type="ARBA" id="ARBA00004481"/>
    </source>
</evidence>
<comment type="subcellular location">
    <subcellularLocation>
        <location evidence="2">Endosome membrane</location>
        <topology evidence="2">Peripheral membrane protein</topology>
    </subcellularLocation>
    <subcellularLocation>
        <location evidence="1">Late endosome membrane</location>
    </subcellularLocation>
    <subcellularLocation>
        <location evidence="3">Lysosome membrane</location>
        <topology evidence="3">Peripheral membrane protein</topology>
        <orientation evidence="3">Cytoplasmic side</orientation>
    </subcellularLocation>
</comment>
<keyword evidence="5" id="KW-0479">Metal-binding</keyword>
<keyword evidence="12" id="KW-1185">Reference proteome</keyword>
<evidence type="ECO:0000256" key="7">
    <source>
        <dbReference type="ARBA" id="ARBA00023136"/>
    </source>
</evidence>
<proteinExistence type="inferred from homology"/>
<feature type="region of interest" description="Disordered" evidence="8">
    <location>
        <begin position="1"/>
        <end position="37"/>
    </location>
</feature>
<evidence type="ECO:0000313" key="12">
    <source>
        <dbReference type="Proteomes" id="UP000298663"/>
    </source>
</evidence>
<dbReference type="PANTHER" id="PTHR23292">
    <property type="entry name" value="LIPOPOLYSACCHARIDE-INDUCED TUMOR NECROSIS FACTOR-ALPHA FACTOR"/>
    <property type="match status" value="1"/>
</dbReference>
<dbReference type="SMART" id="SM00714">
    <property type="entry name" value="LITAF"/>
    <property type="match status" value="1"/>
</dbReference>
<dbReference type="Proteomes" id="UP000298663">
    <property type="component" value="Unassembled WGS sequence"/>
</dbReference>
<evidence type="ECO:0000256" key="1">
    <source>
        <dbReference type="ARBA" id="ARBA00004414"/>
    </source>
</evidence>
<organism evidence="11 12">
    <name type="scientific">Steinernema carpocapsae</name>
    <name type="common">Entomopathogenic nematode</name>
    <dbReference type="NCBI Taxonomy" id="34508"/>
    <lineage>
        <taxon>Eukaryota</taxon>
        <taxon>Metazoa</taxon>
        <taxon>Ecdysozoa</taxon>
        <taxon>Nematoda</taxon>
        <taxon>Chromadorea</taxon>
        <taxon>Rhabditida</taxon>
        <taxon>Tylenchina</taxon>
        <taxon>Panagrolaimomorpha</taxon>
        <taxon>Strongyloidoidea</taxon>
        <taxon>Steinernematidae</taxon>
        <taxon>Steinernema</taxon>
    </lineage>
</organism>
<dbReference type="InterPro" id="IPR037519">
    <property type="entry name" value="LITAF_fam"/>
</dbReference>
<reference evidence="11 12" key="1">
    <citation type="journal article" date="2015" name="Genome Biol.">
        <title>Comparative genomics of Steinernema reveals deeply conserved gene regulatory networks.</title>
        <authorList>
            <person name="Dillman A.R."/>
            <person name="Macchietto M."/>
            <person name="Porter C.F."/>
            <person name="Rogers A."/>
            <person name="Williams B."/>
            <person name="Antoshechkin I."/>
            <person name="Lee M.M."/>
            <person name="Goodwin Z."/>
            <person name="Lu X."/>
            <person name="Lewis E.E."/>
            <person name="Goodrich-Blair H."/>
            <person name="Stock S.P."/>
            <person name="Adams B.J."/>
            <person name="Sternberg P.W."/>
            <person name="Mortazavi A."/>
        </authorList>
    </citation>
    <scope>NUCLEOTIDE SEQUENCE [LARGE SCALE GENOMIC DNA]</scope>
    <source>
        <strain evidence="11 12">ALL</strain>
    </source>
</reference>
<dbReference type="GO" id="GO:0031902">
    <property type="term" value="C:late endosome membrane"/>
    <property type="evidence" value="ECO:0007669"/>
    <property type="project" value="UniProtKB-SubCell"/>
</dbReference>
<dbReference type="PANTHER" id="PTHR23292:SF42">
    <property type="entry name" value="LITAF DOMAIN-CONTAINING PROTEIN"/>
    <property type="match status" value="1"/>
</dbReference>
<feature type="domain" description="LITAF" evidence="10">
    <location>
        <begin position="46"/>
        <end position="130"/>
    </location>
</feature>
<keyword evidence="7 9" id="KW-0472">Membrane</keyword>
<keyword evidence="9" id="KW-1133">Transmembrane helix</keyword>
<comment type="similarity">
    <text evidence="4">Belongs to the CDIP1/LITAF family.</text>
</comment>
<dbReference type="GO" id="GO:0008270">
    <property type="term" value="F:zinc ion binding"/>
    <property type="evidence" value="ECO:0007669"/>
    <property type="project" value="TreeGrafter"/>
</dbReference>
<dbReference type="InterPro" id="IPR006629">
    <property type="entry name" value="LITAF"/>
</dbReference>
<evidence type="ECO:0000256" key="6">
    <source>
        <dbReference type="ARBA" id="ARBA00022833"/>
    </source>
</evidence>
<dbReference type="GO" id="GO:0005765">
    <property type="term" value="C:lysosomal membrane"/>
    <property type="evidence" value="ECO:0007669"/>
    <property type="project" value="UniProtKB-SubCell"/>
</dbReference>
<accession>A0A4U5LPA0</accession>
<dbReference type="Pfam" id="PF10601">
    <property type="entry name" value="zf-LITAF-like"/>
    <property type="match status" value="1"/>
</dbReference>
<protein>
    <recommendedName>
        <fullName evidence="10">LITAF domain-containing protein</fullName>
    </recommendedName>
</protein>
<keyword evidence="6" id="KW-0862">Zinc</keyword>
<name>A0A4U5LPA0_STECR</name>
<evidence type="ECO:0000259" key="10">
    <source>
        <dbReference type="PROSITE" id="PS51837"/>
    </source>
</evidence>
<evidence type="ECO:0000313" key="11">
    <source>
        <dbReference type="EMBL" id="TKR57742.1"/>
    </source>
</evidence>
<dbReference type="AlphaFoldDB" id="A0A4U5LPA0"/>
<gene>
    <name evidence="11" type="ORF">L596_030402</name>
</gene>
<dbReference type="EMBL" id="AZBU02000014">
    <property type="protein sequence ID" value="TKR57742.1"/>
    <property type="molecule type" value="Genomic_DNA"/>
</dbReference>
<reference evidence="11 12" key="2">
    <citation type="journal article" date="2019" name="G3 (Bethesda)">
        <title>Hybrid Assembly of the Genome of the Entomopathogenic Nematode Steinernema carpocapsae Identifies the X-Chromosome.</title>
        <authorList>
            <person name="Serra L."/>
            <person name="Macchietto M."/>
            <person name="Macias-Munoz A."/>
            <person name="McGill C.J."/>
            <person name="Rodriguez I.M."/>
            <person name="Rodriguez B."/>
            <person name="Murad R."/>
            <person name="Mortazavi A."/>
        </authorList>
    </citation>
    <scope>NUCLEOTIDE SEQUENCE [LARGE SCALE GENOMIC DNA]</scope>
    <source>
        <strain evidence="11 12">ALL</strain>
    </source>
</reference>
<sequence length="130" mass="15059">MLLVRRQRGPMLLQRLPRPPTRTRNQAPSQARRQAHKSRVLPPLLQLRMRPLPSCVSRAPFWYSAEVCPKCAAHITTTTKREKTQVFWIVFIVLLLIVFPYAFIMCCCDCLQVTEHSCPRCKVVIGRSQD</sequence>
<comment type="caution">
    <text evidence="11">The sequence shown here is derived from an EMBL/GenBank/DDBJ whole genome shotgun (WGS) entry which is preliminary data.</text>
</comment>
<evidence type="ECO:0000256" key="5">
    <source>
        <dbReference type="ARBA" id="ARBA00022723"/>
    </source>
</evidence>
<evidence type="ECO:0000256" key="3">
    <source>
        <dbReference type="ARBA" id="ARBA00004630"/>
    </source>
</evidence>
<feature type="transmembrane region" description="Helical" evidence="9">
    <location>
        <begin position="86"/>
        <end position="104"/>
    </location>
</feature>